<dbReference type="VEuPathDB" id="FungiDB:KRP22_9402"/>
<dbReference type="InterPro" id="IPR030616">
    <property type="entry name" value="Aur-like"/>
</dbReference>
<feature type="active site" description="Proton acceptor" evidence="6">
    <location>
        <position position="469"/>
    </location>
</feature>
<feature type="region of interest" description="Disordered" evidence="11">
    <location>
        <begin position="319"/>
        <end position="352"/>
    </location>
</feature>
<evidence type="ECO:0000256" key="9">
    <source>
        <dbReference type="PROSITE-ProRule" id="PRU10141"/>
    </source>
</evidence>
<evidence type="ECO:0000256" key="6">
    <source>
        <dbReference type="PIRSR" id="PIRSR630616-1"/>
    </source>
</evidence>
<dbReference type="GO" id="GO:0032465">
    <property type="term" value="P:regulation of cytokinesis"/>
    <property type="evidence" value="ECO:0000318"/>
    <property type="project" value="GO_Central"/>
</dbReference>
<evidence type="ECO:0000256" key="5">
    <source>
        <dbReference type="ARBA" id="ARBA00022840"/>
    </source>
</evidence>
<dbReference type="PROSITE" id="PS00108">
    <property type="entry name" value="PROTEIN_KINASE_ST"/>
    <property type="match status" value="1"/>
</dbReference>
<dbReference type="InterPro" id="IPR011009">
    <property type="entry name" value="Kinase-like_dom_sf"/>
</dbReference>
<dbReference type="InterPro" id="IPR008271">
    <property type="entry name" value="Ser/Thr_kinase_AS"/>
</dbReference>
<dbReference type="Gene3D" id="1.10.510.10">
    <property type="entry name" value="Transferase(Phosphotransferase) domain 1"/>
    <property type="match status" value="1"/>
</dbReference>
<dbReference type="FunFam" id="3.30.200.20:FF:000042">
    <property type="entry name" value="Aurora kinase A"/>
    <property type="match status" value="1"/>
</dbReference>
<dbReference type="CDD" id="cd14007">
    <property type="entry name" value="STKc_Aurora"/>
    <property type="match status" value="1"/>
</dbReference>
<dbReference type="VEuPathDB" id="FungiDB:KRP22_9403"/>
<dbReference type="GO" id="GO:0005634">
    <property type="term" value="C:nucleus"/>
    <property type="evidence" value="ECO:0000318"/>
    <property type="project" value="GO_Central"/>
</dbReference>
<dbReference type="HOGENOM" id="CLU_018610_0_0_1"/>
<keyword evidence="2 10" id="KW-0808">Transferase</keyword>
<feature type="binding site" evidence="7">
    <location>
        <position position="369"/>
    </location>
    <ligand>
        <name>ATP</name>
        <dbReference type="ChEBI" id="CHEBI:30616"/>
    </ligand>
</feature>
<accession>H3HD13</accession>
<reference evidence="14" key="1">
    <citation type="journal article" date="2006" name="Science">
        <title>Phytophthora genome sequences uncover evolutionary origins and mechanisms of pathogenesis.</title>
        <authorList>
            <person name="Tyler B.M."/>
            <person name="Tripathy S."/>
            <person name="Zhang X."/>
            <person name="Dehal P."/>
            <person name="Jiang R.H."/>
            <person name="Aerts A."/>
            <person name="Arredondo F.D."/>
            <person name="Baxter L."/>
            <person name="Bensasson D."/>
            <person name="Beynon J.L."/>
            <person name="Chapman J."/>
            <person name="Damasceno C.M."/>
            <person name="Dorrance A.E."/>
            <person name="Dou D."/>
            <person name="Dickerman A.W."/>
            <person name="Dubchak I.L."/>
            <person name="Garbelotto M."/>
            <person name="Gijzen M."/>
            <person name="Gordon S.G."/>
            <person name="Govers F."/>
            <person name="Grunwald N.J."/>
            <person name="Huang W."/>
            <person name="Ivors K.L."/>
            <person name="Jones R.W."/>
            <person name="Kamoun S."/>
            <person name="Krampis K."/>
            <person name="Lamour K.H."/>
            <person name="Lee M.K."/>
            <person name="McDonald W.H."/>
            <person name="Medina M."/>
            <person name="Meijer H.J."/>
            <person name="Nordberg E.K."/>
            <person name="Maclean D.J."/>
            <person name="Ospina-Giraldo M.D."/>
            <person name="Morris P.F."/>
            <person name="Phuntumart V."/>
            <person name="Putnam N.H."/>
            <person name="Rash S."/>
            <person name="Rose J.K."/>
            <person name="Sakihama Y."/>
            <person name="Salamov A.A."/>
            <person name="Savidor A."/>
            <person name="Scheuring C.F."/>
            <person name="Smith B.M."/>
            <person name="Sobral B.W."/>
            <person name="Terry A."/>
            <person name="Torto-Alalibo T.A."/>
            <person name="Win J."/>
            <person name="Xu Z."/>
            <person name="Zhang H."/>
            <person name="Grigoriev I.V."/>
            <person name="Rokhsar D.S."/>
            <person name="Boore J.L."/>
        </authorList>
    </citation>
    <scope>NUCLEOTIDE SEQUENCE [LARGE SCALE GENOMIC DNA]</scope>
    <source>
        <strain evidence="14">Pr102</strain>
    </source>
</reference>
<dbReference type="SMART" id="SM00220">
    <property type="entry name" value="S_TKc"/>
    <property type="match status" value="1"/>
</dbReference>
<dbReference type="GO" id="GO:0005524">
    <property type="term" value="F:ATP binding"/>
    <property type="evidence" value="ECO:0007669"/>
    <property type="project" value="UniProtKB-UniRule"/>
</dbReference>
<protein>
    <recommendedName>
        <fullName evidence="10">Aurora kinase</fullName>
        <ecNumber evidence="10">2.7.11.1</ecNumber>
    </recommendedName>
</protein>
<evidence type="ECO:0000256" key="7">
    <source>
        <dbReference type="PIRSR" id="PIRSR630616-2"/>
    </source>
</evidence>
<dbReference type="VEuPathDB" id="FungiDB:KRP23_8974"/>
<keyword evidence="14" id="KW-1185">Reference proteome</keyword>
<dbReference type="VEuPathDB" id="FungiDB:KRP23_8973"/>
<name>H3HD13_PHYRM</name>
<keyword evidence="4 10" id="KW-0418">Kinase</keyword>
<evidence type="ECO:0000259" key="12">
    <source>
        <dbReference type="PROSITE" id="PS50011"/>
    </source>
</evidence>
<comment type="catalytic activity">
    <reaction evidence="10">
        <text>L-threonyl-[protein] + ATP = O-phospho-L-threonyl-[protein] + ADP + H(+)</text>
        <dbReference type="Rhea" id="RHEA:46608"/>
        <dbReference type="Rhea" id="RHEA-COMP:11060"/>
        <dbReference type="Rhea" id="RHEA-COMP:11605"/>
        <dbReference type="ChEBI" id="CHEBI:15378"/>
        <dbReference type="ChEBI" id="CHEBI:30013"/>
        <dbReference type="ChEBI" id="CHEBI:30616"/>
        <dbReference type="ChEBI" id="CHEBI:61977"/>
        <dbReference type="ChEBI" id="CHEBI:456216"/>
        <dbReference type="EC" id="2.7.11.1"/>
    </reaction>
</comment>
<dbReference type="GO" id="GO:0032133">
    <property type="term" value="C:chromosome passenger complex"/>
    <property type="evidence" value="ECO:0000318"/>
    <property type="project" value="GO_Central"/>
</dbReference>
<keyword evidence="5 7" id="KW-0067">ATP-binding</keyword>
<evidence type="ECO:0000256" key="10">
    <source>
        <dbReference type="RuleBase" id="RU367134"/>
    </source>
</evidence>
<dbReference type="GO" id="GO:0051233">
    <property type="term" value="C:spindle midzone"/>
    <property type="evidence" value="ECO:0000318"/>
    <property type="project" value="GO_Central"/>
</dbReference>
<dbReference type="STRING" id="164328.H3HD13"/>
<organism evidence="13 14">
    <name type="scientific">Phytophthora ramorum</name>
    <name type="common">Sudden oak death agent</name>
    <dbReference type="NCBI Taxonomy" id="164328"/>
    <lineage>
        <taxon>Eukaryota</taxon>
        <taxon>Sar</taxon>
        <taxon>Stramenopiles</taxon>
        <taxon>Oomycota</taxon>
        <taxon>Peronosporomycetes</taxon>
        <taxon>Peronosporales</taxon>
        <taxon>Peronosporaceae</taxon>
        <taxon>Phytophthora</taxon>
    </lineage>
</organism>
<dbReference type="AlphaFoldDB" id="H3HD13"/>
<feature type="binding site" evidence="7 9">
    <location>
        <position position="388"/>
    </location>
    <ligand>
        <name>ATP</name>
        <dbReference type="ChEBI" id="CHEBI:30616"/>
    </ligand>
</feature>
<dbReference type="EMBL" id="DS566045">
    <property type="status" value="NOT_ANNOTATED_CDS"/>
    <property type="molecule type" value="Genomic_DNA"/>
</dbReference>
<evidence type="ECO:0000256" key="3">
    <source>
        <dbReference type="ARBA" id="ARBA00022741"/>
    </source>
</evidence>
<dbReference type="Pfam" id="PF00069">
    <property type="entry name" value="Pkinase"/>
    <property type="match status" value="1"/>
</dbReference>
<evidence type="ECO:0000256" key="11">
    <source>
        <dbReference type="SAM" id="MobiDB-lite"/>
    </source>
</evidence>
<comment type="catalytic activity">
    <reaction evidence="10">
        <text>L-seryl-[protein] + ATP = O-phospho-L-seryl-[protein] + ADP + H(+)</text>
        <dbReference type="Rhea" id="RHEA:17989"/>
        <dbReference type="Rhea" id="RHEA-COMP:9863"/>
        <dbReference type="Rhea" id="RHEA-COMP:11604"/>
        <dbReference type="ChEBI" id="CHEBI:15378"/>
        <dbReference type="ChEBI" id="CHEBI:29999"/>
        <dbReference type="ChEBI" id="CHEBI:30616"/>
        <dbReference type="ChEBI" id="CHEBI:83421"/>
        <dbReference type="ChEBI" id="CHEBI:456216"/>
        <dbReference type="EC" id="2.7.11.1"/>
    </reaction>
</comment>
<feature type="compositionally biased region" description="Polar residues" evidence="11">
    <location>
        <begin position="277"/>
        <end position="300"/>
    </location>
</feature>
<dbReference type="Gene3D" id="1.20.890.10">
    <property type="entry name" value="cAMP-dependent protein kinase regulatory subunit, dimerization-anchoring domain"/>
    <property type="match status" value="1"/>
</dbReference>
<keyword evidence="1 10" id="KW-0723">Serine/threonine-protein kinase</keyword>
<dbReference type="Gene3D" id="3.30.200.20">
    <property type="entry name" value="Phosphorylase Kinase, domain 1"/>
    <property type="match status" value="1"/>
</dbReference>
<dbReference type="InterPro" id="IPR000719">
    <property type="entry name" value="Prot_kinase_dom"/>
</dbReference>
<dbReference type="PROSITE" id="PS00107">
    <property type="entry name" value="PROTEIN_KINASE_ATP"/>
    <property type="match status" value="1"/>
</dbReference>
<feature type="binding site" evidence="7">
    <location>
        <position position="487"/>
    </location>
    <ligand>
        <name>ATP</name>
        <dbReference type="ChEBI" id="CHEBI:30616"/>
    </ligand>
</feature>
<dbReference type="CDD" id="cd22959">
    <property type="entry name" value="DD_C11orf49"/>
    <property type="match status" value="1"/>
</dbReference>
<evidence type="ECO:0000256" key="2">
    <source>
        <dbReference type="ARBA" id="ARBA00022679"/>
    </source>
</evidence>
<feature type="cross-link" description="Glycyl lysine isopeptide (Lys-Gly) (interchain with G-Cter in SUMO2)" evidence="8">
    <location>
        <position position="471"/>
    </location>
</feature>
<proteinExistence type="inferred from homology"/>
<evidence type="ECO:0000313" key="14">
    <source>
        <dbReference type="Proteomes" id="UP000005238"/>
    </source>
</evidence>
<reference evidence="13" key="2">
    <citation type="submission" date="2015-06" db="UniProtKB">
        <authorList>
            <consortium name="EnsemblProtists"/>
        </authorList>
    </citation>
    <scope>IDENTIFICATION</scope>
    <source>
        <strain evidence="13">Pr102</strain>
    </source>
</reference>
<dbReference type="EC" id="2.7.11.1" evidence="10"/>
<evidence type="ECO:0000256" key="1">
    <source>
        <dbReference type="ARBA" id="ARBA00022527"/>
    </source>
</evidence>
<feature type="binding site" evidence="7">
    <location>
        <begin position="473"/>
        <end position="474"/>
    </location>
    <ligand>
        <name>ATP</name>
        <dbReference type="ChEBI" id="CHEBI:30616"/>
    </ligand>
</feature>
<dbReference type="SUPFAM" id="SSF56112">
    <property type="entry name" value="Protein kinase-like (PK-like)"/>
    <property type="match status" value="1"/>
</dbReference>
<sequence length="612" mass="67766">MNDGGDDGARRMSRVQAEWLIAGAYRIPAAVSDGDSAAPPTTSGPKLRALTRLPSRGLSSLLTSSNEFYLQQSGVQFYVDDIVRQLQDKRPDHPAQFIANYFSAVVKGSNVKGRPFEYVNGCLQNRAAFLAQLQRSYAKIDQNTIANAVAADRVIARLRVVAQQNTFNIPPMPEVELIAAKSSSFTEFCNLFYESPVLAGCILNLQLAFQKLAPVQKYCELTLRPMYTRPGSADSRMGARPTGANSFRLRSDENRRPNFGRGQPSPSAADVDMKDASPSSATSGRFQRPSPASATSSTFGSLDGPNSFFTGTSNGTYFSSVVAPPPAPVDTEMTDCEQQQDQQLQEPQQPPKAWSLDDFEIGRELGTGKFGQVYLAREKRSRMVVALKVLVKEQLKAAGVAHQLRKEVEIHSRIRHENILPLYATFQDATRVYLVLKYAGGGDLYKKMRSMPGRRALEACHNQHVIHRDIKPENILLSEEGTIQLADFGWSSANVTAATRRDTLCGTLDYLSPEMIRGEKYDESVDIWAVGIIMYELLVGKPPFEAAGQNETIELITEGPLHVPPMVSLAAKDLITRILQKLPERRLSLQDIKAHRWFAPLALRQRSARRGF</sequence>
<dbReference type="GO" id="GO:0004674">
    <property type="term" value="F:protein serine/threonine kinase activity"/>
    <property type="evidence" value="ECO:0007669"/>
    <property type="project" value="UniProtKB-KW"/>
</dbReference>
<dbReference type="PROSITE" id="PS50011">
    <property type="entry name" value="PROTEIN_KINASE_DOM"/>
    <property type="match status" value="1"/>
</dbReference>
<keyword evidence="3 7" id="KW-0547">Nucleotide-binding</keyword>
<dbReference type="eggNOG" id="KOG0580">
    <property type="taxonomic scope" value="Eukaryota"/>
</dbReference>
<feature type="domain" description="Protein kinase" evidence="12">
    <location>
        <begin position="359"/>
        <end position="598"/>
    </location>
</feature>
<dbReference type="GO" id="GO:0007052">
    <property type="term" value="P:mitotic spindle organization"/>
    <property type="evidence" value="ECO:0000318"/>
    <property type="project" value="GO_Central"/>
</dbReference>
<dbReference type="SUPFAM" id="SSF47391">
    <property type="entry name" value="Dimerization-anchoring domain of cAMP-dependent PK regulatory subunit"/>
    <property type="match status" value="1"/>
</dbReference>
<dbReference type="Proteomes" id="UP000005238">
    <property type="component" value="Unassembled WGS sequence"/>
</dbReference>
<dbReference type="PANTHER" id="PTHR24350">
    <property type="entry name" value="SERINE/THREONINE-PROTEIN KINASE IAL-RELATED"/>
    <property type="match status" value="1"/>
</dbReference>
<feature type="region of interest" description="Disordered" evidence="11">
    <location>
        <begin position="230"/>
        <end position="301"/>
    </location>
</feature>
<dbReference type="FunFam" id="1.10.510.10:FF:000571">
    <property type="entry name" value="Maternal embryonic leucine zipper kinase"/>
    <property type="match status" value="1"/>
</dbReference>
<dbReference type="InterPro" id="IPR017441">
    <property type="entry name" value="Protein_kinase_ATP_BS"/>
</dbReference>
<dbReference type="InParanoid" id="H3HD13"/>
<evidence type="ECO:0000256" key="4">
    <source>
        <dbReference type="ARBA" id="ARBA00022777"/>
    </source>
</evidence>
<dbReference type="GO" id="GO:0005876">
    <property type="term" value="C:spindle microtubule"/>
    <property type="evidence" value="ECO:0000318"/>
    <property type="project" value="GO_Central"/>
</dbReference>
<dbReference type="EnsemblProtists" id="Phyra95694">
    <property type="protein sequence ID" value="Phyra95694"/>
    <property type="gene ID" value="Phyra95694"/>
</dbReference>
<evidence type="ECO:0000313" key="13">
    <source>
        <dbReference type="EnsemblProtists" id="Phyra95694"/>
    </source>
</evidence>
<evidence type="ECO:0000256" key="8">
    <source>
        <dbReference type="PIRSR" id="PIRSR630616-3"/>
    </source>
</evidence>
<comment type="similarity">
    <text evidence="10">Belongs to the protein kinase superfamily. Ser/Thr protein kinase family. Aurora subfamily.</text>
</comment>